<keyword evidence="2" id="KW-1185">Reference proteome</keyword>
<comment type="caution">
    <text evidence="1">The sequence shown here is derived from an EMBL/GenBank/DDBJ whole genome shotgun (WGS) entry which is preliminary data.</text>
</comment>
<dbReference type="SUPFAM" id="SSF53795">
    <property type="entry name" value="PEP carboxykinase-like"/>
    <property type="match status" value="1"/>
</dbReference>
<proteinExistence type="predicted"/>
<evidence type="ECO:0000313" key="2">
    <source>
        <dbReference type="Proteomes" id="UP000019141"/>
    </source>
</evidence>
<dbReference type="AlphaFoldDB" id="W4L9Z8"/>
<protein>
    <recommendedName>
        <fullName evidence="3">HPr kinase</fullName>
    </recommendedName>
</protein>
<dbReference type="InterPro" id="IPR027417">
    <property type="entry name" value="P-loop_NTPase"/>
</dbReference>
<evidence type="ECO:0008006" key="3">
    <source>
        <dbReference type="Google" id="ProtNLM"/>
    </source>
</evidence>
<gene>
    <name evidence="1" type="ORF">ETSY1_33235</name>
</gene>
<reference evidence="1 2" key="1">
    <citation type="journal article" date="2014" name="Nature">
        <title>An environmental bacterial taxon with a large and distinct metabolic repertoire.</title>
        <authorList>
            <person name="Wilson M.C."/>
            <person name="Mori T."/>
            <person name="Ruckert C."/>
            <person name="Uria A.R."/>
            <person name="Helf M.J."/>
            <person name="Takada K."/>
            <person name="Gernert C."/>
            <person name="Steffens U.A."/>
            <person name="Heycke N."/>
            <person name="Schmitt S."/>
            <person name="Rinke C."/>
            <person name="Helfrich E.J."/>
            <person name="Brachmann A.O."/>
            <person name="Gurgui C."/>
            <person name="Wakimoto T."/>
            <person name="Kracht M."/>
            <person name="Crusemann M."/>
            <person name="Hentschel U."/>
            <person name="Abe I."/>
            <person name="Matsunaga S."/>
            <person name="Kalinowski J."/>
            <person name="Takeyama H."/>
            <person name="Piel J."/>
        </authorList>
    </citation>
    <scope>NUCLEOTIDE SEQUENCE [LARGE SCALE GENOMIC DNA]</scope>
    <source>
        <strain evidence="2">TSY1</strain>
    </source>
</reference>
<dbReference type="Proteomes" id="UP000019141">
    <property type="component" value="Unassembled WGS sequence"/>
</dbReference>
<dbReference type="EMBL" id="AZHW01001000">
    <property type="protein sequence ID" value="ETW94817.1"/>
    <property type="molecule type" value="Genomic_DNA"/>
</dbReference>
<name>W4L9Z8_ENTF1</name>
<accession>W4L9Z8</accession>
<sequence length="285" mass="31652">MHKIDRLGWTDGIAFTAYGTSVGIRTNDPTMIERLLAARPPGWDRADAPVVDLLFSLRVGPRSTRKGSRNYHLLYLGALQLVRTLDLQEIFDVLENHLKILIASRAQDDRLFVHAGVVGWQNQAIVIPGRSMSGKTTLVMELLKAGATYYSDDMAIFDPHGWVHPFPQPLSVRASEGRRKYAPEAFGRRVGIAPLPVGLILMTQYDRHAVWQPRPLPPSRALMALLDNTVAARKAPWVSLPILKRVATRAAAIQTRRGEAETAAQAVLAELGQIANEHHIRETMP</sequence>
<dbReference type="Gene3D" id="3.40.50.300">
    <property type="entry name" value="P-loop containing nucleotide triphosphate hydrolases"/>
    <property type="match status" value="1"/>
</dbReference>
<dbReference type="HOGENOM" id="CLU_1052747_0_0_7"/>
<evidence type="ECO:0000313" key="1">
    <source>
        <dbReference type="EMBL" id="ETW94817.1"/>
    </source>
</evidence>
<organism evidence="1 2">
    <name type="scientific">Entotheonella factor</name>
    <dbReference type="NCBI Taxonomy" id="1429438"/>
    <lineage>
        <taxon>Bacteria</taxon>
        <taxon>Pseudomonadati</taxon>
        <taxon>Nitrospinota/Tectimicrobiota group</taxon>
        <taxon>Candidatus Tectimicrobiota</taxon>
        <taxon>Candidatus Entotheonellia</taxon>
        <taxon>Candidatus Entotheonellales</taxon>
        <taxon>Candidatus Entotheonellaceae</taxon>
        <taxon>Candidatus Entotheonella</taxon>
    </lineage>
</organism>